<accession>A0A0F9S710</accession>
<name>A0A0F9S710_9ZZZZ</name>
<evidence type="ECO:0000313" key="1">
    <source>
        <dbReference type="EMBL" id="KKN64665.1"/>
    </source>
</evidence>
<dbReference type="SUPFAM" id="SSF49785">
    <property type="entry name" value="Galactose-binding domain-like"/>
    <property type="match status" value="1"/>
</dbReference>
<dbReference type="InterPro" id="IPR008979">
    <property type="entry name" value="Galactose-bd-like_sf"/>
</dbReference>
<dbReference type="EMBL" id="LAZR01000547">
    <property type="protein sequence ID" value="KKN64665.1"/>
    <property type="molecule type" value="Genomic_DNA"/>
</dbReference>
<organism evidence="1">
    <name type="scientific">marine sediment metagenome</name>
    <dbReference type="NCBI Taxonomy" id="412755"/>
    <lineage>
        <taxon>unclassified sequences</taxon>
        <taxon>metagenomes</taxon>
        <taxon>ecological metagenomes</taxon>
    </lineage>
</organism>
<sequence length="1142" mass="121142">MTKRLISFLIALCLLIAIPLSARYKYNPFTRKLDYYEPVSGSDLGDLGDVTLTGLATGNVLYYNGTAWVNLATGANTNVLTLAAGIPSWAAPGAPAAHAASHEVGGGDLVDHDQLTNWVANKHINWTAAADNFSTSEDFTLAWTEAADHVSITQTAVAGVATVPLINIDDDRTGVTADTVGEATIVMNAAGTYAFYIQTGQAYFAADTTQVEDVFIEWADAADHMVIHQGSESGIENQPLIFIDDDRTGAFANAVGEATIVMNAAGTYAFYVQTGEVYFDQRATFTDEVSMAWAEASDYLNIYQASATQTEDVALVAITSEAEGATVDEPSEALLVLNTEQAISWALYAQSGIVEYADNVYWNWAGATDRAIITQTAVAGTEGQPLIFIDDARTGATASSKEEATIRIDAEGSHALYIEDGYVYFAAAAVFESASDVITTNKFWAKDNAWIAWGTAIDWQTNWDENAGGDDLLVHVFMGSGTTALWYSLLNPSGMTDHNSYLSPTFVLTNDEGADTNDYSGVVIGERAQANVKIAHYFDFYAMTGASDGSVDVGDELAAIFRFGASGSATPDFATTPGDVLFEGSVEVDGALWVADNPIRENLLSNSGFGVWSQSDTNKGIATITYDAGSAGGGSAPSVGDAAVGGTSGAVAKVISYTIGSGAFATNDATGVVTVGAVSSDFAFVNNETITFGGVETASINMSDGAVQVGKLRNGGFATDTDPPPGWDAINSTLTTEAGGEVGNCLQIDRTGGAWQSADQQMAGLVVGKIYKASAYVKSGTSGDEDFRLGIVTADKVASIAKKDGVSSGAWVLYSVSFEATETNHWLVVYKQTATAGTMLFDEVTSYEITPGATAADILACDMWEKNTVGHIYREHDGTNTKDGSFYSAKMVPNAGGFYLLFPKTYYSNEYHLKHFAGRTVTFGVWVKTLAASHAYLRAYDGVTTTNGDYHTGGGAFEWLEITKVIASAASNVHFQVRTDLAGNVDGTTIVYVNQPMLVYGSAIGEGNYQKKSQEFIWLEKKIQSNAYDGLLAQSDLAYTDLNLEADSDAMLPKGIRVIAIHTEIDDSASGGGTDVHLELRKNATAGTFYCNSVAGKPNNVHSHQMGLQPCDVNGDIDIHLDASGGSTLDIDELEYHGVQIN</sequence>
<dbReference type="AlphaFoldDB" id="A0A0F9S710"/>
<comment type="caution">
    <text evidence="1">The sequence shown here is derived from an EMBL/GenBank/DDBJ whole genome shotgun (WGS) entry which is preliminary data.</text>
</comment>
<protein>
    <submittedName>
        <fullName evidence="1">Uncharacterized protein</fullName>
    </submittedName>
</protein>
<reference evidence="1" key="1">
    <citation type="journal article" date="2015" name="Nature">
        <title>Complex archaea that bridge the gap between prokaryotes and eukaryotes.</title>
        <authorList>
            <person name="Spang A."/>
            <person name="Saw J.H."/>
            <person name="Jorgensen S.L."/>
            <person name="Zaremba-Niedzwiedzka K."/>
            <person name="Martijn J."/>
            <person name="Lind A.E."/>
            <person name="van Eijk R."/>
            <person name="Schleper C."/>
            <person name="Guy L."/>
            <person name="Ettema T.J."/>
        </authorList>
    </citation>
    <scope>NUCLEOTIDE SEQUENCE</scope>
</reference>
<gene>
    <name evidence="1" type="ORF">LCGC14_0489340</name>
</gene>
<proteinExistence type="predicted"/>
<dbReference type="Gene3D" id="2.60.120.260">
    <property type="entry name" value="Galactose-binding domain-like"/>
    <property type="match status" value="1"/>
</dbReference>